<dbReference type="Proteomes" id="UP000054928">
    <property type="component" value="Unassembled WGS sequence"/>
</dbReference>
<feature type="compositionally biased region" description="Basic residues" evidence="8">
    <location>
        <begin position="171"/>
        <end position="184"/>
    </location>
</feature>
<reference evidence="11" key="1">
    <citation type="submission" date="2014-09" db="EMBL/GenBank/DDBJ databases">
        <authorList>
            <person name="Sharma Rahul"/>
            <person name="Thines Marco"/>
        </authorList>
    </citation>
    <scope>NUCLEOTIDE SEQUENCE [LARGE SCALE GENOMIC DNA]</scope>
</reference>
<keyword evidence="3" id="KW-0597">Phosphoprotein</keyword>
<evidence type="ECO:0000256" key="8">
    <source>
        <dbReference type="SAM" id="MobiDB-lite"/>
    </source>
</evidence>
<dbReference type="OMA" id="FSCMQLR"/>
<dbReference type="GO" id="GO:0032783">
    <property type="term" value="C:super elongation complex"/>
    <property type="evidence" value="ECO:0007669"/>
    <property type="project" value="InterPro"/>
</dbReference>
<evidence type="ECO:0000256" key="6">
    <source>
        <dbReference type="ARBA" id="ARBA00023163"/>
    </source>
</evidence>
<keyword evidence="7" id="KW-0539">Nucleus</keyword>
<keyword evidence="5" id="KW-0010">Activator</keyword>
<keyword evidence="10" id="KW-0251">Elongation factor</keyword>
<dbReference type="GO" id="GO:0006368">
    <property type="term" value="P:transcription elongation by RNA polymerase II"/>
    <property type="evidence" value="ECO:0007669"/>
    <property type="project" value="InterPro"/>
</dbReference>
<sequence length="225" mass="25161">MITFKMASSDEHVPPIPLDDYEYRVMLGESMFDTNDRQQKQGDVYATFGYEFQPASIDKSTPGIVSVDNSGSVQVLMASSTGRVSFKGKLVEHKETDCLLFFDGSGFRLEHCPFSCLQLRHVRAPAPRRHSQIQSTKTTKIYAHRISESKEGGLPAAPEITSSLETDKKPVGRPRRVQNKRRMATSKGSITATSTAKRLRGRPKDSTKAAMKMRQDVETRSNKMT</sequence>
<keyword evidence="4" id="KW-0805">Transcription regulation</keyword>
<evidence type="ECO:0000256" key="2">
    <source>
        <dbReference type="ARBA" id="ARBA00007798"/>
    </source>
</evidence>
<keyword evidence="11" id="KW-1185">Reference proteome</keyword>
<evidence type="ECO:0000256" key="5">
    <source>
        <dbReference type="ARBA" id="ARBA00023159"/>
    </source>
</evidence>
<comment type="similarity">
    <text evidence="2">Belongs to the EAF family.</text>
</comment>
<protein>
    <submittedName>
        <fullName evidence="10">Protein associated with transcriptional elongation factor ELL</fullName>
    </submittedName>
</protein>
<evidence type="ECO:0000313" key="11">
    <source>
        <dbReference type="Proteomes" id="UP000054928"/>
    </source>
</evidence>
<dbReference type="GO" id="GO:0003711">
    <property type="term" value="F:transcription elongation factor activity"/>
    <property type="evidence" value="ECO:0007669"/>
    <property type="project" value="TreeGrafter"/>
</dbReference>
<evidence type="ECO:0000256" key="1">
    <source>
        <dbReference type="ARBA" id="ARBA00004123"/>
    </source>
</evidence>
<keyword evidence="6" id="KW-0804">Transcription</keyword>
<dbReference type="InterPro" id="IPR019194">
    <property type="entry name" value="Tscrpt_elong_fac_Eaf_N"/>
</dbReference>
<dbReference type="STRING" id="4781.A0A0P1ADC4"/>
<evidence type="ECO:0000256" key="7">
    <source>
        <dbReference type="ARBA" id="ARBA00023242"/>
    </source>
</evidence>
<feature type="compositionally biased region" description="Polar residues" evidence="8">
    <location>
        <begin position="186"/>
        <end position="196"/>
    </location>
</feature>
<name>A0A0P1ADC4_PLAHL</name>
<evidence type="ECO:0000259" key="9">
    <source>
        <dbReference type="Pfam" id="PF09816"/>
    </source>
</evidence>
<feature type="domain" description="Transcription elongation factor Eaf N-terminal" evidence="9">
    <location>
        <begin position="23"/>
        <end position="125"/>
    </location>
</feature>
<dbReference type="Pfam" id="PF09816">
    <property type="entry name" value="EAF"/>
    <property type="match status" value="1"/>
</dbReference>
<dbReference type="OrthoDB" id="125903at2759"/>
<evidence type="ECO:0000313" key="10">
    <source>
        <dbReference type="EMBL" id="CEG38305.1"/>
    </source>
</evidence>
<dbReference type="InterPro" id="IPR027093">
    <property type="entry name" value="EAF_fam"/>
</dbReference>
<organism evidence="10 11">
    <name type="scientific">Plasmopara halstedii</name>
    <name type="common">Downy mildew of sunflower</name>
    <dbReference type="NCBI Taxonomy" id="4781"/>
    <lineage>
        <taxon>Eukaryota</taxon>
        <taxon>Sar</taxon>
        <taxon>Stramenopiles</taxon>
        <taxon>Oomycota</taxon>
        <taxon>Peronosporomycetes</taxon>
        <taxon>Peronosporales</taxon>
        <taxon>Peronosporaceae</taxon>
        <taxon>Plasmopara</taxon>
    </lineage>
</organism>
<feature type="region of interest" description="Disordered" evidence="8">
    <location>
        <begin position="148"/>
        <end position="225"/>
    </location>
</feature>
<evidence type="ECO:0000256" key="3">
    <source>
        <dbReference type="ARBA" id="ARBA00022553"/>
    </source>
</evidence>
<dbReference type="EMBL" id="CCYD01000321">
    <property type="protein sequence ID" value="CEG38305.1"/>
    <property type="molecule type" value="Genomic_DNA"/>
</dbReference>
<comment type="subcellular location">
    <subcellularLocation>
        <location evidence="1">Nucleus</location>
    </subcellularLocation>
</comment>
<dbReference type="GO" id="GO:0003746">
    <property type="term" value="F:translation elongation factor activity"/>
    <property type="evidence" value="ECO:0007669"/>
    <property type="project" value="UniProtKB-KW"/>
</dbReference>
<dbReference type="PANTHER" id="PTHR15970">
    <property type="entry name" value="ELL-ASSOCIATED FACTOR EAF"/>
    <property type="match status" value="1"/>
</dbReference>
<evidence type="ECO:0000256" key="4">
    <source>
        <dbReference type="ARBA" id="ARBA00023015"/>
    </source>
</evidence>
<proteinExistence type="inferred from homology"/>
<dbReference type="AlphaFoldDB" id="A0A0P1ADC4"/>
<dbReference type="GeneID" id="36403441"/>
<keyword evidence="10" id="KW-0648">Protein biosynthesis</keyword>
<feature type="compositionally biased region" description="Basic and acidic residues" evidence="8">
    <location>
        <begin position="202"/>
        <end position="225"/>
    </location>
</feature>
<accession>A0A0P1ADC4</accession>
<dbReference type="PANTHER" id="PTHR15970:SF2">
    <property type="entry name" value="ELL-ASSOCIATED FACTOR EAF"/>
    <property type="match status" value="1"/>
</dbReference>
<dbReference type="RefSeq" id="XP_024574674.1">
    <property type="nucleotide sequence ID" value="XM_024723727.1"/>
</dbReference>